<accession>A0ABQ1J4N7</accession>
<name>A0ABQ1J4N7_9SPHN</name>
<keyword evidence="1" id="KW-0732">Signal</keyword>
<feature type="signal peptide" evidence="1">
    <location>
        <begin position="1"/>
        <end position="19"/>
    </location>
</feature>
<feature type="chain" id="PRO_5045986269" evidence="1">
    <location>
        <begin position="20"/>
        <end position="123"/>
    </location>
</feature>
<protein>
    <submittedName>
        <fullName evidence="2">Uncharacterized protein</fullName>
    </submittedName>
</protein>
<evidence type="ECO:0000256" key="1">
    <source>
        <dbReference type="SAM" id="SignalP"/>
    </source>
</evidence>
<organism evidence="2 3">
    <name type="scientific">Blastomonas aquatica</name>
    <dbReference type="NCBI Taxonomy" id="1510276"/>
    <lineage>
        <taxon>Bacteria</taxon>
        <taxon>Pseudomonadati</taxon>
        <taxon>Pseudomonadota</taxon>
        <taxon>Alphaproteobacteria</taxon>
        <taxon>Sphingomonadales</taxon>
        <taxon>Sphingomonadaceae</taxon>
        <taxon>Blastomonas</taxon>
    </lineage>
</organism>
<dbReference type="Proteomes" id="UP000614261">
    <property type="component" value="Unassembled WGS sequence"/>
</dbReference>
<comment type="caution">
    <text evidence="2">The sequence shown here is derived from an EMBL/GenBank/DDBJ whole genome shotgun (WGS) entry which is preliminary data.</text>
</comment>
<proteinExistence type="predicted"/>
<dbReference type="EMBL" id="BMGD01000002">
    <property type="protein sequence ID" value="GGB58573.1"/>
    <property type="molecule type" value="Genomic_DNA"/>
</dbReference>
<dbReference type="RefSeq" id="WP_188513453.1">
    <property type="nucleotide sequence ID" value="NZ_BMGD01000002.1"/>
</dbReference>
<sequence length="123" mass="13494">MFAFALLVALAGPALQLHAQTLSFRSTDHASGSGRHVRLQADLARRVESWQASRTCASARLARSALKPAVAQWLGTQMMANPGKTLTQWGYHSGDIWVENHMVDGVQRCRAGFRKLIAFAEFG</sequence>
<evidence type="ECO:0000313" key="2">
    <source>
        <dbReference type="EMBL" id="GGB58573.1"/>
    </source>
</evidence>
<reference evidence="3" key="1">
    <citation type="journal article" date="2019" name="Int. J. Syst. Evol. Microbiol.">
        <title>The Global Catalogue of Microorganisms (GCM) 10K type strain sequencing project: providing services to taxonomists for standard genome sequencing and annotation.</title>
        <authorList>
            <consortium name="The Broad Institute Genomics Platform"/>
            <consortium name="The Broad Institute Genome Sequencing Center for Infectious Disease"/>
            <person name="Wu L."/>
            <person name="Ma J."/>
        </authorList>
    </citation>
    <scope>NUCLEOTIDE SEQUENCE [LARGE SCALE GENOMIC DNA]</scope>
    <source>
        <strain evidence="3">CGMCC 1.12851</strain>
    </source>
</reference>
<keyword evidence="3" id="KW-1185">Reference proteome</keyword>
<evidence type="ECO:0000313" key="3">
    <source>
        <dbReference type="Proteomes" id="UP000614261"/>
    </source>
</evidence>
<gene>
    <name evidence="2" type="ORF">GCM10010833_11670</name>
</gene>